<sequence length="498" mass="58099">MIKMERQYLTKEEVHNRAIEAKGMTLEDLSVKGYVSSKKSSFGDAFENWFGKQPDNESKPDMEEAGVELKATPFKRMKNNKYSAKERLVLNMINYHDLIHEDFDTSRFLKKNGTLEIAFYENEPDIEKKYWSIKEVVLYQMRKNKKDFEVIRQDWEKVKTFVEEGRAHELSERHFQYLSPCTKGKNGQTMRTQPNSDVKAKSRAFSLKAGFVTSLLRDYVFGEKKSDSIIKNPIELTDKTIYQLVEEKFEPYIGWSVEKLCKHFGIEIQEGKKHKSLNNDIAMAMLNLNGNNTIASSFEKIEEFEKASIAVKTVQVNNKNKNREHMSFPAFTFKELAEEEWENEFGEATATWHSFLLDTHLLFVVFREEEDGNIFKGVKFHSIPEELIESTIREVWEDTQKKIIEGVQLKARPHKGTSDGLIITNNFISKEGDKICHVRPHTTYRDYSVGGKYADELPTPIQWTNRPESGSYSDNWMTKQSFWINNTYINEQIKDLLD</sequence>
<keyword evidence="2" id="KW-0255">Endonuclease</keyword>
<dbReference type="CDD" id="cd22355">
    <property type="entry name" value="Sau3AI_C"/>
    <property type="match status" value="1"/>
</dbReference>
<dbReference type="InterPro" id="IPR011335">
    <property type="entry name" value="Restrct_endonuc-II-like"/>
</dbReference>
<evidence type="ECO:0000256" key="1">
    <source>
        <dbReference type="ARBA" id="ARBA00022722"/>
    </source>
</evidence>
<dbReference type="CDD" id="cd22356">
    <property type="entry name" value="Sau3AI_N-like"/>
    <property type="match status" value="1"/>
</dbReference>
<dbReference type="Proteomes" id="UP000255549">
    <property type="component" value="Unassembled WGS sequence"/>
</dbReference>
<dbReference type="Gene3D" id="3.40.600.10">
    <property type="entry name" value="DNA mismatch repair MutH/Restriction endonuclease, type II"/>
    <property type="match status" value="2"/>
</dbReference>
<evidence type="ECO:0000256" key="3">
    <source>
        <dbReference type="ARBA" id="ARBA00022801"/>
    </source>
</evidence>
<dbReference type="EC" id="3.1.21.4" evidence="5"/>
<reference evidence="5 6" key="1">
    <citation type="submission" date="2018-06" db="EMBL/GenBank/DDBJ databases">
        <authorList>
            <consortium name="Pathogen Informatics"/>
            <person name="Doyle S."/>
        </authorList>
    </citation>
    <scope>NUCLEOTIDE SEQUENCE [LARGE SCALE GENOMIC DNA]</scope>
    <source>
        <strain evidence="6">NCTC 11048</strain>
    </source>
</reference>
<dbReference type="SUPFAM" id="SSF52980">
    <property type="entry name" value="Restriction endonuclease-like"/>
    <property type="match status" value="2"/>
</dbReference>
<dbReference type="GO" id="GO:0003677">
    <property type="term" value="F:DNA binding"/>
    <property type="evidence" value="ECO:0007669"/>
    <property type="project" value="InterPro"/>
</dbReference>
<proteinExistence type="predicted"/>
<evidence type="ECO:0000313" key="6">
    <source>
        <dbReference type="Proteomes" id="UP000255549"/>
    </source>
</evidence>
<dbReference type="Pfam" id="PF02976">
    <property type="entry name" value="MutH"/>
    <property type="match status" value="1"/>
</dbReference>
<protein>
    <submittedName>
        <fullName evidence="5">Type-2 restriction enzyme Sau3AI</fullName>
        <ecNumber evidence="5">3.1.21.4</ecNumber>
    </submittedName>
</protein>
<feature type="domain" description="DNA mismatch repair MutH/Type II restriction enzyme Sau3AI" evidence="4">
    <location>
        <begin position="52"/>
        <end position="154"/>
    </location>
</feature>
<dbReference type="InterPro" id="IPR011337">
    <property type="entry name" value="DNA_rep_MutH/RE_typeII_Sau3AI"/>
</dbReference>
<keyword evidence="1" id="KW-0540">Nuclease</keyword>
<organism evidence="5 6">
    <name type="scientific">Staphylococcus intermedius NCTC 11048</name>
    <dbReference type="NCBI Taxonomy" id="1141106"/>
    <lineage>
        <taxon>Bacteria</taxon>
        <taxon>Bacillati</taxon>
        <taxon>Bacillota</taxon>
        <taxon>Bacilli</taxon>
        <taxon>Bacillales</taxon>
        <taxon>Staphylococcaceae</taxon>
        <taxon>Staphylococcus</taxon>
        <taxon>Staphylococcus intermedius group</taxon>
    </lineage>
</organism>
<dbReference type="SMART" id="SM00927">
    <property type="entry name" value="MutH"/>
    <property type="match status" value="1"/>
</dbReference>
<evidence type="ECO:0000313" key="5">
    <source>
        <dbReference type="EMBL" id="SUM45694.1"/>
    </source>
</evidence>
<dbReference type="EMBL" id="UHDP01000003">
    <property type="protein sequence ID" value="SUM45694.1"/>
    <property type="molecule type" value="Genomic_DNA"/>
</dbReference>
<dbReference type="STRING" id="1141106.GCA_000308095_01344"/>
<dbReference type="REBASE" id="415555">
    <property type="entry name" value="Sin11048ORF682P"/>
</dbReference>
<keyword evidence="6" id="KW-1185">Reference proteome</keyword>
<dbReference type="InterPro" id="IPR037057">
    <property type="entry name" value="DNA_rep_MutH/T2_RE_sf"/>
</dbReference>
<name>A0A380G3G0_STAIN</name>
<gene>
    <name evidence="5" type="primary">sau3AIR</name>
    <name evidence="5" type="ORF">NCTC11048_00681</name>
</gene>
<keyword evidence="3 5" id="KW-0378">Hydrolase</keyword>
<dbReference type="GO" id="GO:0009036">
    <property type="term" value="F:type II site-specific deoxyribonuclease activity"/>
    <property type="evidence" value="ECO:0007669"/>
    <property type="project" value="UniProtKB-EC"/>
</dbReference>
<evidence type="ECO:0000259" key="4">
    <source>
        <dbReference type="SMART" id="SM00927"/>
    </source>
</evidence>
<dbReference type="AlphaFoldDB" id="A0A380G3G0"/>
<evidence type="ECO:0000256" key="2">
    <source>
        <dbReference type="ARBA" id="ARBA00022759"/>
    </source>
</evidence>
<accession>A0A380G3G0</accession>
<dbReference type="NCBIfam" id="NF040973">
    <property type="entry name" value="restrict_Sau3AI"/>
    <property type="match status" value="1"/>
</dbReference>